<protein>
    <submittedName>
        <fullName evidence="1">Putative prophage side tail fiber protein</fullName>
    </submittedName>
</protein>
<dbReference type="EMBL" id="UGAW01000001">
    <property type="protein sequence ID" value="STG51259.1"/>
    <property type="molecule type" value="Genomic_DNA"/>
</dbReference>
<sequence>MIIKPVRFYCMARHYKKANPVNSIQPPCCPVTEAVFSLRLSPAASVAVIWICPYISRHLLSLTHYWLAAVDIPVASDNPVHYADAIRYNARTPLQGSLLPLTRWFGHDTDVVTLYRFTKLSAMPLLSGLRTAVLFGSSPNIRANCRVSLAR</sequence>
<name>A0A376ML80_ECOLX</name>
<dbReference type="Proteomes" id="UP000254817">
    <property type="component" value="Unassembled WGS sequence"/>
</dbReference>
<proteinExistence type="predicted"/>
<evidence type="ECO:0000313" key="1">
    <source>
        <dbReference type="EMBL" id="STG51259.1"/>
    </source>
</evidence>
<evidence type="ECO:0000313" key="2">
    <source>
        <dbReference type="Proteomes" id="UP000254817"/>
    </source>
</evidence>
<accession>A0A376ML80</accession>
<gene>
    <name evidence="1" type="ORF">NCTC11112_01693</name>
</gene>
<reference evidence="1 2" key="1">
    <citation type="submission" date="2018-06" db="EMBL/GenBank/DDBJ databases">
        <authorList>
            <consortium name="Pathogen Informatics"/>
            <person name="Doyle S."/>
        </authorList>
    </citation>
    <scope>NUCLEOTIDE SEQUENCE [LARGE SCALE GENOMIC DNA]</scope>
    <source>
        <strain evidence="1 2">NCTC11112</strain>
    </source>
</reference>
<organism evidence="1 2">
    <name type="scientific">Escherichia coli</name>
    <dbReference type="NCBI Taxonomy" id="562"/>
    <lineage>
        <taxon>Bacteria</taxon>
        <taxon>Pseudomonadati</taxon>
        <taxon>Pseudomonadota</taxon>
        <taxon>Gammaproteobacteria</taxon>
        <taxon>Enterobacterales</taxon>
        <taxon>Enterobacteriaceae</taxon>
        <taxon>Escherichia</taxon>
    </lineage>
</organism>
<dbReference type="AlphaFoldDB" id="A0A376ML80"/>